<dbReference type="AlphaFoldDB" id="A0A0C3NQZ0"/>
<reference evidence="3 4" key="1">
    <citation type="journal article" date="2014" name="PLoS Genet.">
        <title>Analysis of the Phlebiopsis gigantea genome, transcriptome and secretome provides insight into its pioneer colonization strategies of wood.</title>
        <authorList>
            <person name="Hori C."/>
            <person name="Ishida T."/>
            <person name="Igarashi K."/>
            <person name="Samejima M."/>
            <person name="Suzuki H."/>
            <person name="Master E."/>
            <person name="Ferreira P."/>
            <person name="Ruiz-Duenas F.J."/>
            <person name="Held B."/>
            <person name="Canessa P."/>
            <person name="Larrondo L.F."/>
            <person name="Schmoll M."/>
            <person name="Druzhinina I.S."/>
            <person name="Kubicek C.P."/>
            <person name="Gaskell J.A."/>
            <person name="Kersten P."/>
            <person name="St John F."/>
            <person name="Glasner J."/>
            <person name="Sabat G."/>
            <person name="Splinter BonDurant S."/>
            <person name="Syed K."/>
            <person name="Yadav J."/>
            <person name="Mgbeahuruike A.C."/>
            <person name="Kovalchuk A."/>
            <person name="Asiegbu F.O."/>
            <person name="Lackner G."/>
            <person name="Hoffmeister D."/>
            <person name="Rencoret J."/>
            <person name="Gutierrez A."/>
            <person name="Sun H."/>
            <person name="Lindquist E."/>
            <person name="Barry K."/>
            <person name="Riley R."/>
            <person name="Grigoriev I.V."/>
            <person name="Henrissat B."/>
            <person name="Kues U."/>
            <person name="Berka R.M."/>
            <person name="Martinez A.T."/>
            <person name="Covert S.F."/>
            <person name="Blanchette R.A."/>
            <person name="Cullen D."/>
        </authorList>
    </citation>
    <scope>NUCLEOTIDE SEQUENCE [LARGE SCALE GENOMIC DNA]</scope>
    <source>
        <strain evidence="3 4">11061_1 CR5-6</strain>
    </source>
</reference>
<feature type="transmembrane region" description="Helical" evidence="2">
    <location>
        <begin position="249"/>
        <end position="268"/>
    </location>
</feature>
<keyword evidence="2" id="KW-0472">Membrane</keyword>
<evidence type="ECO:0000256" key="1">
    <source>
        <dbReference type="SAM" id="MobiDB-lite"/>
    </source>
</evidence>
<keyword evidence="2" id="KW-0812">Transmembrane</keyword>
<dbReference type="STRING" id="745531.A0A0C3NQZ0"/>
<feature type="transmembrane region" description="Helical" evidence="2">
    <location>
        <begin position="146"/>
        <end position="166"/>
    </location>
</feature>
<dbReference type="HOGENOM" id="CLU_026024_0_0_1"/>
<evidence type="ECO:0000313" key="4">
    <source>
        <dbReference type="Proteomes" id="UP000053257"/>
    </source>
</evidence>
<feature type="compositionally biased region" description="Low complexity" evidence="1">
    <location>
        <begin position="323"/>
        <end position="339"/>
    </location>
</feature>
<dbReference type="EMBL" id="KN840494">
    <property type="protein sequence ID" value="KIP07599.1"/>
    <property type="molecule type" value="Genomic_DNA"/>
</dbReference>
<dbReference type="OrthoDB" id="2956246at2759"/>
<accession>A0A0C3NQZ0</accession>
<feature type="transmembrane region" description="Helical" evidence="2">
    <location>
        <begin position="119"/>
        <end position="140"/>
    </location>
</feature>
<organism evidence="3 4">
    <name type="scientific">Phlebiopsis gigantea (strain 11061_1 CR5-6)</name>
    <name type="common">White-rot fungus</name>
    <name type="synonym">Peniophora gigantea</name>
    <dbReference type="NCBI Taxonomy" id="745531"/>
    <lineage>
        <taxon>Eukaryota</taxon>
        <taxon>Fungi</taxon>
        <taxon>Dikarya</taxon>
        <taxon>Basidiomycota</taxon>
        <taxon>Agaricomycotina</taxon>
        <taxon>Agaricomycetes</taxon>
        <taxon>Polyporales</taxon>
        <taxon>Phanerochaetaceae</taxon>
        <taxon>Phlebiopsis</taxon>
    </lineage>
</organism>
<protein>
    <submittedName>
        <fullName evidence="3">Uncharacterized protein</fullName>
    </submittedName>
</protein>
<keyword evidence="2" id="KW-1133">Transmembrane helix</keyword>
<dbReference type="Proteomes" id="UP000053257">
    <property type="component" value="Unassembled WGS sequence"/>
</dbReference>
<name>A0A0C3NQZ0_PHLG1</name>
<evidence type="ECO:0000313" key="3">
    <source>
        <dbReference type="EMBL" id="KIP07599.1"/>
    </source>
</evidence>
<keyword evidence="4" id="KW-1185">Reference proteome</keyword>
<sequence>MFDINELEGRVELDAAGLVALADLKTIQNRTALTGSASVSDMLLLAPGIHCHQSAEEVNGGEYPVTGQLNGGHYVFRVENQATVFWLQRVGETGKLVEVEVSQPLTRKPGLRHGFTREAILPSILYFLGCSGSVTIIALLGAAHDFWGMGVLLMLVVARIINVVVIRRRSQQGWKGAIVDDDVPSDLLIILSQDRWVRMRGLENDVKAVTAGCWLRDMTGPERYATSFATVLVYASAALASNATTLGSLMVALLLLVSAGLLGIANSYTHSLHMFGRIVSVVGEPKAYSRRRLMVDELVAETGSDDWAVNMDLIPRHIDPPKATFTPAPQLQTPPATLALHKRPGTTRSSSDEKGSYDDGEIQQPKLDV</sequence>
<feature type="transmembrane region" description="Helical" evidence="2">
    <location>
        <begin position="224"/>
        <end position="243"/>
    </location>
</feature>
<proteinExistence type="predicted"/>
<evidence type="ECO:0000256" key="2">
    <source>
        <dbReference type="SAM" id="Phobius"/>
    </source>
</evidence>
<gene>
    <name evidence="3" type="ORF">PHLGIDRAFT_127552</name>
</gene>
<feature type="region of interest" description="Disordered" evidence="1">
    <location>
        <begin position="322"/>
        <end position="369"/>
    </location>
</feature>